<reference evidence="1 2" key="1">
    <citation type="submission" date="2023-01" db="EMBL/GenBank/DDBJ databases">
        <title>Analysis of 21 Apiospora genomes using comparative genomics revels a genus with tremendous synthesis potential of carbohydrate active enzymes and secondary metabolites.</title>
        <authorList>
            <person name="Sorensen T."/>
        </authorList>
    </citation>
    <scope>NUCLEOTIDE SEQUENCE [LARGE SCALE GENOMIC DNA]</scope>
    <source>
        <strain evidence="1 2">CBS 135458</strain>
    </source>
</reference>
<name>A0ABR1VTK3_9PEZI</name>
<dbReference type="Proteomes" id="UP001480595">
    <property type="component" value="Unassembled WGS sequence"/>
</dbReference>
<dbReference type="RefSeq" id="XP_066718131.1">
    <property type="nucleotide sequence ID" value="XM_066855964.1"/>
</dbReference>
<accession>A0ABR1VTK3</accession>
<keyword evidence="2" id="KW-1185">Reference proteome</keyword>
<sequence length="125" mass="13136">MADGSAEIHNAAEYAESVGHFTGTGGFENNADLHWHTASPSLGSCLGESGSGGRTWRDSTAGFGPDIGVVQKLAISLPGGALSKPGQEYESRLWQAWPVTSSSNTPARNLGMEEDVYKKKATIPD</sequence>
<dbReference type="GeneID" id="92089027"/>
<comment type="caution">
    <text evidence="1">The sequence shown here is derived from an EMBL/GenBank/DDBJ whole genome shotgun (WGS) entry which is preliminary data.</text>
</comment>
<dbReference type="EMBL" id="JAQQWL010000005">
    <property type="protein sequence ID" value="KAK8073656.1"/>
    <property type="molecule type" value="Genomic_DNA"/>
</dbReference>
<gene>
    <name evidence="1" type="ORF">PG994_004555</name>
</gene>
<protein>
    <submittedName>
        <fullName evidence="1">Uncharacterized protein</fullName>
    </submittedName>
</protein>
<organism evidence="1 2">
    <name type="scientific">Apiospora phragmitis</name>
    <dbReference type="NCBI Taxonomy" id="2905665"/>
    <lineage>
        <taxon>Eukaryota</taxon>
        <taxon>Fungi</taxon>
        <taxon>Dikarya</taxon>
        <taxon>Ascomycota</taxon>
        <taxon>Pezizomycotina</taxon>
        <taxon>Sordariomycetes</taxon>
        <taxon>Xylariomycetidae</taxon>
        <taxon>Amphisphaeriales</taxon>
        <taxon>Apiosporaceae</taxon>
        <taxon>Apiospora</taxon>
    </lineage>
</organism>
<evidence type="ECO:0000313" key="2">
    <source>
        <dbReference type="Proteomes" id="UP001480595"/>
    </source>
</evidence>
<proteinExistence type="predicted"/>
<evidence type="ECO:0000313" key="1">
    <source>
        <dbReference type="EMBL" id="KAK8073656.1"/>
    </source>
</evidence>